<accession>A0AAW1LG57</accession>
<name>A0AAW1LG57_POPJA</name>
<keyword evidence="2 10" id="KW-0479">Metal-binding</keyword>
<organism evidence="16 17">
    <name type="scientific">Popillia japonica</name>
    <name type="common">Japanese beetle</name>
    <dbReference type="NCBI Taxonomy" id="7064"/>
    <lineage>
        <taxon>Eukaryota</taxon>
        <taxon>Metazoa</taxon>
        <taxon>Ecdysozoa</taxon>
        <taxon>Arthropoda</taxon>
        <taxon>Hexapoda</taxon>
        <taxon>Insecta</taxon>
        <taxon>Pterygota</taxon>
        <taxon>Neoptera</taxon>
        <taxon>Endopterygota</taxon>
        <taxon>Coleoptera</taxon>
        <taxon>Polyphaga</taxon>
        <taxon>Scarabaeiformia</taxon>
        <taxon>Scarabaeidae</taxon>
        <taxon>Rutelinae</taxon>
        <taxon>Popillia</taxon>
    </lineage>
</organism>
<dbReference type="Gene3D" id="3.30.160.60">
    <property type="entry name" value="Classic Zinc Finger"/>
    <property type="match status" value="8"/>
</dbReference>
<feature type="domain" description="C2H2-type" evidence="13">
    <location>
        <begin position="936"/>
        <end position="963"/>
    </location>
</feature>
<dbReference type="PROSITE" id="PS51915">
    <property type="entry name" value="ZAD"/>
    <property type="match status" value="1"/>
</dbReference>
<dbReference type="Pfam" id="PF05485">
    <property type="entry name" value="THAP"/>
    <property type="match status" value="2"/>
</dbReference>
<evidence type="ECO:0000256" key="10">
    <source>
        <dbReference type="PROSITE-ProRule" id="PRU01263"/>
    </source>
</evidence>
<dbReference type="SUPFAM" id="SSF57716">
    <property type="entry name" value="Glucocorticoid receptor-like (DNA-binding domain)"/>
    <property type="match status" value="3"/>
</dbReference>
<evidence type="ECO:0000256" key="2">
    <source>
        <dbReference type="ARBA" id="ARBA00022723"/>
    </source>
</evidence>
<dbReference type="InterPro" id="IPR006612">
    <property type="entry name" value="THAP_Znf"/>
</dbReference>
<keyword evidence="1" id="KW-1017">Isopeptide bond</keyword>
<dbReference type="GO" id="GO:0008270">
    <property type="term" value="F:zinc ion binding"/>
    <property type="evidence" value="ECO:0007669"/>
    <property type="project" value="UniProtKB-UniRule"/>
</dbReference>
<dbReference type="GO" id="GO:0000981">
    <property type="term" value="F:DNA-binding transcription factor activity, RNA polymerase II-specific"/>
    <property type="evidence" value="ECO:0007669"/>
    <property type="project" value="TreeGrafter"/>
</dbReference>
<feature type="binding site" evidence="10">
    <location>
        <position position="386"/>
    </location>
    <ligand>
        <name>Zn(2+)</name>
        <dbReference type="ChEBI" id="CHEBI:29105"/>
    </ligand>
</feature>
<feature type="domain" description="THAP-type" evidence="14">
    <location>
        <begin position="1"/>
        <end position="78"/>
    </location>
</feature>
<evidence type="ECO:0000256" key="3">
    <source>
        <dbReference type="ARBA" id="ARBA00022737"/>
    </source>
</evidence>
<dbReference type="Gene3D" id="3.40.1800.20">
    <property type="match status" value="1"/>
</dbReference>
<dbReference type="AlphaFoldDB" id="A0AAW1LG57"/>
<feature type="coiled-coil region" evidence="11">
    <location>
        <begin position="407"/>
        <end position="434"/>
    </location>
</feature>
<dbReference type="InterPro" id="IPR013087">
    <property type="entry name" value="Znf_C2H2_type"/>
</dbReference>
<evidence type="ECO:0000259" key="15">
    <source>
        <dbReference type="PROSITE" id="PS51915"/>
    </source>
</evidence>
<dbReference type="PANTHER" id="PTHR24379:SF127">
    <property type="entry name" value="BLOODY FINGERS-RELATED"/>
    <property type="match status" value="1"/>
</dbReference>
<dbReference type="SUPFAM" id="SSF57667">
    <property type="entry name" value="beta-beta-alpha zinc fingers"/>
    <property type="match status" value="6"/>
</dbReference>
<dbReference type="SMART" id="SM00868">
    <property type="entry name" value="zf-AD"/>
    <property type="match status" value="1"/>
</dbReference>
<proteinExistence type="predicted"/>
<dbReference type="FunFam" id="3.30.160.60:FF:000624">
    <property type="entry name" value="zinc finger protein 697"/>
    <property type="match status" value="1"/>
</dbReference>
<feature type="binding site" evidence="10">
    <location>
        <position position="338"/>
    </location>
    <ligand>
        <name>Zn(2+)</name>
        <dbReference type="ChEBI" id="CHEBI:29105"/>
    </ligand>
</feature>
<dbReference type="InterPro" id="IPR036236">
    <property type="entry name" value="Znf_C2H2_sf"/>
</dbReference>
<feature type="domain" description="C2H2-type" evidence="13">
    <location>
        <begin position="760"/>
        <end position="787"/>
    </location>
</feature>
<evidence type="ECO:0000256" key="9">
    <source>
        <dbReference type="PROSITE-ProRule" id="PRU00309"/>
    </source>
</evidence>
<keyword evidence="3" id="KW-0677">Repeat</keyword>
<evidence type="ECO:0000256" key="12">
    <source>
        <dbReference type="SAM" id="MobiDB-lite"/>
    </source>
</evidence>
<evidence type="ECO:0000256" key="11">
    <source>
        <dbReference type="SAM" id="Coils"/>
    </source>
</evidence>
<evidence type="ECO:0000259" key="14">
    <source>
        <dbReference type="PROSITE" id="PS50950"/>
    </source>
</evidence>
<evidence type="ECO:0000256" key="6">
    <source>
        <dbReference type="ARBA" id="ARBA00022843"/>
    </source>
</evidence>
<feature type="region of interest" description="Disordered" evidence="12">
    <location>
        <begin position="581"/>
        <end position="605"/>
    </location>
</feature>
<dbReference type="PROSITE" id="PS00028">
    <property type="entry name" value="ZINC_FINGER_C2H2_1"/>
    <property type="match status" value="10"/>
</dbReference>
<feature type="domain" description="C2H2-type" evidence="13">
    <location>
        <begin position="731"/>
        <end position="759"/>
    </location>
</feature>
<dbReference type="Pfam" id="PF07776">
    <property type="entry name" value="zf-AD"/>
    <property type="match status" value="1"/>
</dbReference>
<dbReference type="Pfam" id="PF00096">
    <property type="entry name" value="zf-C2H2"/>
    <property type="match status" value="5"/>
</dbReference>
<feature type="domain" description="THAP-type" evidence="14">
    <location>
        <begin position="108"/>
        <end position="192"/>
    </location>
</feature>
<feature type="domain" description="C2H2-type" evidence="13">
    <location>
        <begin position="881"/>
        <end position="903"/>
    </location>
</feature>
<feature type="domain" description="ZAD" evidence="15">
    <location>
        <begin position="336"/>
        <end position="410"/>
    </location>
</feature>
<evidence type="ECO:0000259" key="13">
    <source>
        <dbReference type="PROSITE" id="PS50157"/>
    </source>
</evidence>
<dbReference type="GO" id="GO:0000785">
    <property type="term" value="C:chromatin"/>
    <property type="evidence" value="ECO:0007669"/>
    <property type="project" value="UniProtKB-ARBA"/>
</dbReference>
<dbReference type="EMBL" id="JASPKY010000120">
    <property type="protein sequence ID" value="KAK9732248.1"/>
    <property type="molecule type" value="Genomic_DNA"/>
</dbReference>
<keyword evidence="7 9" id="KW-0238">DNA-binding</keyword>
<evidence type="ECO:0000256" key="8">
    <source>
        <dbReference type="PROSITE-ProRule" id="PRU00042"/>
    </source>
</evidence>
<evidence type="ECO:0000313" key="17">
    <source>
        <dbReference type="Proteomes" id="UP001458880"/>
    </source>
</evidence>
<feature type="compositionally biased region" description="Basic residues" evidence="12">
    <location>
        <begin position="583"/>
        <end position="596"/>
    </location>
</feature>
<gene>
    <name evidence="16" type="ORF">QE152_g12957</name>
</gene>
<sequence>MSSRKCCVPNCNNKYRKNGGVHVFNLPPNKAQRTKWAAKIGPNILQKGAKVCDKHFDICCFKSELRNRLVENSIPTLFLPEKIDSVSVCLLCVIRLCLSMEGKKRRGAARYCAVPSCEINSVSNEGYSFFSFPKQTDRVLQWIEHSQRKDLLNKDIRYLWKSTFVCGKHFKDHMFLNDLKNRLHTHAVPTLFMSSPIHLEETMQIDVEKSTENDSNKNKNNNTTVSDVSNLQKKKALENVVIDLPNVSTNVDRNKITLPDPLEKEPVEKLTYSILAKELTKTNDVVIDLCDDETNDAAPTDDIVSIPETVDNDTAVPDSSTSRKETFSLSPDNLGVICRTCLKQKDVVNLHEHKYEDLTFADILEMCAPVKLKEDTTLSQNICKTCINELLQTYHFRLKCEKSEQILSTFKTELAKSEARKKCLQERCKNLSLRFHDYESILNEEDVQQITHPKRHDHDVSTPETVFPTDEKILKKRFYLVKGCTDGKAGLKLSEIDEHNAKALMNDTSQTAMTVRVGNAVCNLTQGVLQPGQEITDAMKDNLKNALVRNLNKRKMIAYSQLIKPAIRSIMTGRFTSNACLMRPKKPKKPRKRKRTSDKPPLPKYRKPVIPGVCETCNEPLNTMDEYKEHVKVTKHYINPHVCKECGNVYGDRYRLKTHWLINHQENKLHMCDICGKCYKTRNYLNLHLKSHSNVNKRGEYVCKQCGNIYGTFSDLITHKRKVHPTVEKEHCCEYCGEFFSSKGTLRHHRNRVHLKIKHEFCQICGKGFLYKSNLKKHMSVHSTQRFDCTLCNKTFKLEHRYLRHIETQHPGTDRNTKEEDEITAIECDYCDKSCRNKQLYSMHIKEDHEAPMCIYCDTMLDTPLELLDHTQSNHSEIPNYSCRYCGKCFSDSLLLYSHLDVHKAKFYQCSLCWKKFSKGVQLQKHMVFHTREKLYTCHYCDKSFMYSSSLVIHERVHTGERPYVCDICGKGNICASSYKKHRRTHTTPVPIKADASSTVDNNINIQNVTVQYNSMFSDKKESDSFEVMDTKALETLVATESILADE</sequence>
<keyword evidence="11" id="KW-0175">Coiled coil</keyword>
<protein>
    <submittedName>
        <fullName evidence="16">Zinc-finger associated domain (Zf-AD)</fullName>
    </submittedName>
</protein>
<dbReference type="PANTHER" id="PTHR24379">
    <property type="entry name" value="KRAB AND ZINC FINGER DOMAIN-CONTAINING"/>
    <property type="match status" value="1"/>
</dbReference>
<feature type="domain" description="C2H2-type" evidence="13">
    <location>
        <begin position="670"/>
        <end position="697"/>
    </location>
</feature>
<dbReference type="PROSITE" id="PS50950">
    <property type="entry name" value="ZF_THAP"/>
    <property type="match status" value="2"/>
</dbReference>
<dbReference type="Proteomes" id="UP001458880">
    <property type="component" value="Unassembled WGS sequence"/>
</dbReference>
<keyword evidence="17" id="KW-1185">Reference proteome</keyword>
<feature type="domain" description="C2H2-type" evidence="13">
    <location>
        <begin position="701"/>
        <end position="729"/>
    </location>
</feature>
<feature type="domain" description="C2H2-type" evidence="13">
    <location>
        <begin position="908"/>
        <end position="935"/>
    </location>
</feature>
<evidence type="ECO:0000256" key="4">
    <source>
        <dbReference type="ARBA" id="ARBA00022771"/>
    </source>
</evidence>
<feature type="domain" description="C2H2-type" evidence="13">
    <location>
        <begin position="787"/>
        <end position="815"/>
    </location>
</feature>
<feature type="binding site" evidence="10">
    <location>
        <position position="341"/>
    </location>
    <ligand>
        <name>Zn(2+)</name>
        <dbReference type="ChEBI" id="CHEBI:29105"/>
    </ligand>
</feature>
<dbReference type="GO" id="GO:0003682">
    <property type="term" value="F:chromatin binding"/>
    <property type="evidence" value="ECO:0007669"/>
    <property type="project" value="UniProtKB-ARBA"/>
</dbReference>
<feature type="domain" description="C2H2-type" evidence="13">
    <location>
        <begin position="964"/>
        <end position="991"/>
    </location>
</feature>
<dbReference type="FunFam" id="3.30.160.60:FF:000690">
    <property type="entry name" value="Zinc finger protein 354C"/>
    <property type="match status" value="1"/>
</dbReference>
<dbReference type="GO" id="GO:0005634">
    <property type="term" value="C:nucleus"/>
    <property type="evidence" value="ECO:0007669"/>
    <property type="project" value="InterPro"/>
</dbReference>
<reference evidence="16 17" key="1">
    <citation type="journal article" date="2024" name="BMC Genomics">
        <title>De novo assembly and annotation of Popillia japonica's genome with initial clues to its potential as an invasive pest.</title>
        <authorList>
            <person name="Cucini C."/>
            <person name="Boschi S."/>
            <person name="Funari R."/>
            <person name="Cardaioli E."/>
            <person name="Iannotti N."/>
            <person name="Marturano G."/>
            <person name="Paoli F."/>
            <person name="Bruttini M."/>
            <person name="Carapelli A."/>
            <person name="Frati F."/>
            <person name="Nardi F."/>
        </authorList>
    </citation>
    <scope>NUCLEOTIDE SEQUENCE [LARGE SCALE GENOMIC DNA]</scope>
    <source>
        <strain evidence="16">DMR45628</strain>
    </source>
</reference>
<dbReference type="InterPro" id="IPR012934">
    <property type="entry name" value="Znf_AD"/>
</dbReference>
<dbReference type="GO" id="GO:0000977">
    <property type="term" value="F:RNA polymerase II transcription regulatory region sequence-specific DNA binding"/>
    <property type="evidence" value="ECO:0007669"/>
    <property type="project" value="TreeGrafter"/>
</dbReference>
<feature type="binding site" evidence="10">
    <location>
        <position position="383"/>
    </location>
    <ligand>
        <name>Zn(2+)</name>
        <dbReference type="ChEBI" id="CHEBI:29105"/>
    </ligand>
</feature>
<keyword evidence="4 8" id="KW-0863">Zinc-finger</keyword>
<dbReference type="FunFam" id="3.30.160.60:FF:001397">
    <property type="entry name" value="Datilografo, isoform A"/>
    <property type="match status" value="1"/>
</dbReference>
<dbReference type="GO" id="GO:0040029">
    <property type="term" value="P:epigenetic regulation of gene expression"/>
    <property type="evidence" value="ECO:0007669"/>
    <property type="project" value="UniProtKB-ARBA"/>
</dbReference>
<dbReference type="PROSITE" id="PS50157">
    <property type="entry name" value="ZINC_FINGER_C2H2_2"/>
    <property type="match status" value="10"/>
</dbReference>
<keyword evidence="6" id="KW-0832">Ubl conjugation</keyword>
<evidence type="ECO:0000313" key="16">
    <source>
        <dbReference type="EMBL" id="KAK9732248.1"/>
    </source>
</evidence>
<dbReference type="SMART" id="SM00355">
    <property type="entry name" value="ZnF_C2H2"/>
    <property type="match status" value="13"/>
</dbReference>
<evidence type="ECO:0000256" key="1">
    <source>
        <dbReference type="ARBA" id="ARBA00022499"/>
    </source>
</evidence>
<keyword evidence="5 10" id="KW-0862">Zinc</keyword>
<dbReference type="SMART" id="SM00980">
    <property type="entry name" value="THAP"/>
    <property type="match status" value="2"/>
</dbReference>
<evidence type="ECO:0000256" key="7">
    <source>
        <dbReference type="ARBA" id="ARBA00023125"/>
    </source>
</evidence>
<dbReference type="SMART" id="SM00692">
    <property type="entry name" value="DM3"/>
    <property type="match status" value="2"/>
</dbReference>
<comment type="caution">
    <text evidence="16">The sequence shown here is derived from an EMBL/GenBank/DDBJ whole genome shotgun (WGS) entry which is preliminary data.</text>
</comment>
<evidence type="ECO:0000256" key="5">
    <source>
        <dbReference type="ARBA" id="ARBA00022833"/>
    </source>
</evidence>
<feature type="domain" description="C2H2-type" evidence="13">
    <location>
        <begin position="641"/>
        <end position="669"/>
    </location>
</feature>